<name>A0AAE0MSD1_9PEZI</name>
<feature type="region of interest" description="Disordered" evidence="6">
    <location>
        <begin position="440"/>
        <end position="472"/>
    </location>
</feature>
<dbReference type="GO" id="GO:0003676">
    <property type="term" value="F:nucleic acid binding"/>
    <property type="evidence" value="ECO:0007669"/>
    <property type="project" value="InterPro"/>
</dbReference>
<keyword evidence="4" id="KW-0269">Exonuclease</keyword>
<feature type="compositionally biased region" description="Polar residues" evidence="6">
    <location>
        <begin position="91"/>
        <end position="112"/>
    </location>
</feature>
<dbReference type="RefSeq" id="XP_062681095.1">
    <property type="nucleotide sequence ID" value="XM_062828884.1"/>
</dbReference>
<dbReference type="Gene3D" id="3.30.420.10">
    <property type="entry name" value="Ribonuclease H-like superfamily/Ribonuclease H"/>
    <property type="match status" value="1"/>
</dbReference>
<sequence length="486" mass="54215">MASRQQSSHMAQPMGKAAMGRQVAEPIAASEEYMKYLTNLIPSTTELIKAGFVVTPLTKKELQTKVKCKKCNKKCTKTDRPPRDPSHAGDGSSNGSFANETTSTASNAGSSHTGHKRRHRSHGKPHDKGKQGDATSTNSKQEQPRIICKYHPGRIKNKTWTCCSLHVSQPPCSGAPTHTPLTYAPGALEARWLFVPTPPHPSSNPQAPQFRSAVAIDCEMGTSADLESELIRLSLIDYFSGQILIDSLVRPLVPMQHMNTRYSGVTRQDIQNAVRNGTCILGGLEEARREVWKFVGPETVVVGHSVRNDLVCLRWIHTRCVDSLLVEEGVRKEVKRREEVEWEEKMDGEISRMLVMAATKHGKNKSEFLDDEEEKINKKEEEEKKKRERRSREGMSLKALAEKKLGRVIQDGGKKGHDSVEDAVAARDLIHHHILGLMQNDKEEREEKARKEAEEKAKEAADDGPETWGAPPMNYCVSHFPAGWGI</sequence>
<comment type="caution">
    <text evidence="8">The sequence shown here is derived from an EMBL/GenBank/DDBJ whole genome shotgun (WGS) entry which is preliminary data.</text>
</comment>
<evidence type="ECO:0000256" key="2">
    <source>
        <dbReference type="ARBA" id="ARBA00022722"/>
    </source>
</evidence>
<keyword evidence="2" id="KW-0540">Nuclease</keyword>
<dbReference type="InterPro" id="IPR012337">
    <property type="entry name" value="RNaseH-like_sf"/>
</dbReference>
<dbReference type="SMART" id="SM00479">
    <property type="entry name" value="EXOIII"/>
    <property type="match status" value="1"/>
</dbReference>
<dbReference type="GO" id="GO:0004527">
    <property type="term" value="F:exonuclease activity"/>
    <property type="evidence" value="ECO:0007669"/>
    <property type="project" value="UniProtKB-KW"/>
</dbReference>
<evidence type="ECO:0000313" key="9">
    <source>
        <dbReference type="Proteomes" id="UP001278500"/>
    </source>
</evidence>
<organism evidence="8 9">
    <name type="scientific">Neurospora tetraspora</name>
    <dbReference type="NCBI Taxonomy" id="94610"/>
    <lineage>
        <taxon>Eukaryota</taxon>
        <taxon>Fungi</taxon>
        <taxon>Dikarya</taxon>
        <taxon>Ascomycota</taxon>
        <taxon>Pezizomycotina</taxon>
        <taxon>Sordariomycetes</taxon>
        <taxon>Sordariomycetidae</taxon>
        <taxon>Sordariales</taxon>
        <taxon>Sordariaceae</taxon>
        <taxon>Neurospora</taxon>
    </lineage>
</organism>
<evidence type="ECO:0000256" key="6">
    <source>
        <dbReference type="SAM" id="MobiDB-lite"/>
    </source>
</evidence>
<evidence type="ECO:0000256" key="5">
    <source>
        <dbReference type="ARBA" id="ARBA00025599"/>
    </source>
</evidence>
<feature type="region of interest" description="Disordered" evidence="6">
    <location>
        <begin position="363"/>
        <end position="394"/>
    </location>
</feature>
<feature type="compositionally biased region" description="Basic residues" evidence="6">
    <location>
        <begin position="113"/>
        <end position="123"/>
    </location>
</feature>
<dbReference type="InterPro" id="IPR036397">
    <property type="entry name" value="RNaseH_sf"/>
</dbReference>
<gene>
    <name evidence="8" type="ORF">B0H65DRAFT_527961</name>
</gene>
<dbReference type="SUPFAM" id="SSF53098">
    <property type="entry name" value="Ribonuclease H-like"/>
    <property type="match status" value="1"/>
</dbReference>
<evidence type="ECO:0000313" key="8">
    <source>
        <dbReference type="EMBL" id="KAK3343302.1"/>
    </source>
</evidence>
<dbReference type="GO" id="GO:0006364">
    <property type="term" value="P:rRNA processing"/>
    <property type="evidence" value="ECO:0007669"/>
    <property type="project" value="UniProtKB-KW"/>
</dbReference>
<feature type="compositionally biased region" description="Polar residues" evidence="6">
    <location>
        <begin position="1"/>
        <end position="10"/>
    </location>
</feature>
<feature type="domain" description="Exonuclease" evidence="7">
    <location>
        <begin position="212"/>
        <end position="439"/>
    </location>
</feature>
<evidence type="ECO:0000256" key="1">
    <source>
        <dbReference type="ARBA" id="ARBA00022552"/>
    </source>
</evidence>
<keyword evidence="3" id="KW-0378">Hydrolase</keyword>
<dbReference type="GO" id="GO:0000027">
    <property type="term" value="P:ribosomal large subunit assembly"/>
    <property type="evidence" value="ECO:0007669"/>
    <property type="project" value="TreeGrafter"/>
</dbReference>
<dbReference type="InterPro" id="IPR013520">
    <property type="entry name" value="Ribonucl_H"/>
</dbReference>
<feature type="compositionally biased region" description="Basic and acidic residues" evidence="6">
    <location>
        <begin position="375"/>
        <end position="394"/>
    </location>
</feature>
<dbReference type="EMBL" id="JAUEPP010000005">
    <property type="protein sequence ID" value="KAK3343302.1"/>
    <property type="molecule type" value="Genomic_DNA"/>
</dbReference>
<dbReference type="GO" id="GO:0005634">
    <property type="term" value="C:nucleus"/>
    <property type="evidence" value="ECO:0007669"/>
    <property type="project" value="TreeGrafter"/>
</dbReference>
<feature type="compositionally biased region" description="Basic and acidic residues" evidence="6">
    <location>
        <begin position="76"/>
        <end position="87"/>
    </location>
</feature>
<dbReference type="GeneID" id="87866038"/>
<reference evidence="8" key="1">
    <citation type="journal article" date="2023" name="Mol. Phylogenet. Evol.">
        <title>Genome-scale phylogeny and comparative genomics of the fungal order Sordariales.</title>
        <authorList>
            <person name="Hensen N."/>
            <person name="Bonometti L."/>
            <person name="Westerberg I."/>
            <person name="Brannstrom I.O."/>
            <person name="Guillou S."/>
            <person name="Cros-Aarteil S."/>
            <person name="Calhoun S."/>
            <person name="Haridas S."/>
            <person name="Kuo A."/>
            <person name="Mondo S."/>
            <person name="Pangilinan J."/>
            <person name="Riley R."/>
            <person name="LaButti K."/>
            <person name="Andreopoulos B."/>
            <person name="Lipzen A."/>
            <person name="Chen C."/>
            <person name="Yan M."/>
            <person name="Daum C."/>
            <person name="Ng V."/>
            <person name="Clum A."/>
            <person name="Steindorff A."/>
            <person name="Ohm R.A."/>
            <person name="Martin F."/>
            <person name="Silar P."/>
            <person name="Natvig D.O."/>
            <person name="Lalanne C."/>
            <person name="Gautier V."/>
            <person name="Ament-Velasquez S.L."/>
            <person name="Kruys A."/>
            <person name="Hutchinson M.I."/>
            <person name="Powell A.J."/>
            <person name="Barry K."/>
            <person name="Miller A.N."/>
            <person name="Grigoriev I.V."/>
            <person name="Debuchy R."/>
            <person name="Gladieux P."/>
            <person name="Hiltunen Thoren M."/>
            <person name="Johannesson H."/>
        </authorList>
    </citation>
    <scope>NUCLEOTIDE SEQUENCE</scope>
    <source>
        <strain evidence="8">CBS 560.94</strain>
    </source>
</reference>
<keyword evidence="9" id="KW-1185">Reference proteome</keyword>
<keyword evidence="1" id="KW-0698">rRNA processing</keyword>
<reference evidence="8" key="2">
    <citation type="submission" date="2023-06" db="EMBL/GenBank/DDBJ databases">
        <authorList>
            <consortium name="Lawrence Berkeley National Laboratory"/>
            <person name="Haridas S."/>
            <person name="Hensen N."/>
            <person name="Bonometti L."/>
            <person name="Westerberg I."/>
            <person name="Brannstrom I.O."/>
            <person name="Guillou S."/>
            <person name="Cros-Aarteil S."/>
            <person name="Calhoun S."/>
            <person name="Kuo A."/>
            <person name="Mondo S."/>
            <person name="Pangilinan J."/>
            <person name="Riley R."/>
            <person name="Labutti K."/>
            <person name="Andreopoulos B."/>
            <person name="Lipzen A."/>
            <person name="Chen C."/>
            <person name="Yanf M."/>
            <person name="Daum C."/>
            <person name="Ng V."/>
            <person name="Clum A."/>
            <person name="Steindorff A."/>
            <person name="Ohm R."/>
            <person name="Martin F."/>
            <person name="Silar P."/>
            <person name="Natvig D."/>
            <person name="Lalanne C."/>
            <person name="Gautier V."/>
            <person name="Ament-Velasquez S.L."/>
            <person name="Kruys A."/>
            <person name="Hutchinson M.I."/>
            <person name="Powell A.J."/>
            <person name="Barry K."/>
            <person name="Miller A.N."/>
            <person name="Grigoriev I.V."/>
            <person name="Debuchy R."/>
            <person name="Gladieux P."/>
            <person name="Thoren M.H."/>
            <person name="Johannesson H."/>
        </authorList>
    </citation>
    <scope>NUCLEOTIDE SEQUENCE</scope>
    <source>
        <strain evidence="8">CBS 560.94</strain>
    </source>
</reference>
<feature type="region of interest" description="Disordered" evidence="6">
    <location>
        <begin position="1"/>
        <end position="22"/>
    </location>
</feature>
<dbReference type="PANTHER" id="PTHR12801">
    <property type="entry name" value="RNA EXONUCLEASE REXO1 / RECO3 FAMILY MEMBER-RELATED"/>
    <property type="match status" value="1"/>
</dbReference>
<protein>
    <submittedName>
        <fullName evidence="8">Ribonuclease H-like domain-containing protein</fullName>
    </submittedName>
</protein>
<evidence type="ECO:0000259" key="7">
    <source>
        <dbReference type="SMART" id="SM00479"/>
    </source>
</evidence>
<proteinExistence type="predicted"/>
<comment type="function">
    <text evidence="5">Exoribonuclease involved in ribosome biosynthesis. Involved in the processing of ITS1, the internal transcribed spacer localized between the 18S and 5.8S rRNAs.</text>
</comment>
<dbReference type="PANTHER" id="PTHR12801:SF45">
    <property type="entry name" value="RNA EXONUCLEASE 4"/>
    <property type="match status" value="1"/>
</dbReference>
<dbReference type="AlphaFoldDB" id="A0AAE0MSD1"/>
<evidence type="ECO:0000256" key="3">
    <source>
        <dbReference type="ARBA" id="ARBA00022801"/>
    </source>
</evidence>
<dbReference type="InterPro" id="IPR047021">
    <property type="entry name" value="REXO1/3/4-like"/>
</dbReference>
<feature type="region of interest" description="Disordered" evidence="6">
    <location>
        <begin position="74"/>
        <end position="146"/>
    </location>
</feature>
<dbReference type="Proteomes" id="UP001278500">
    <property type="component" value="Unassembled WGS sequence"/>
</dbReference>
<accession>A0AAE0MSD1</accession>
<evidence type="ECO:0000256" key="4">
    <source>
        <dbReference type="ARBA" id="ARBA00022839"/>
    </source>
</evidence>
<feature type="compositionally biased region" description="Basic and acidic residues" evidence="6">
    <location>
        <begin position="440"/>
        <end position="461"/>
    </location>
</feature>
<dbReference type="CDD" id="cd06137">
    <property type="entry name" value="DEDDh_RNase"/>
    <property type="match status" value="1"/>
</dbReference>